<name>A0A5B8RFQ0_9ZZZZ</name>
<evidence type="ECO:0000313" key="1">
    <source>
        <dbReference type="EMBL" id="QEA06843.1"/>
    </source>
</evidence>
<reference evidence="1" key="1">
    <citation type="submission" date="2019-06" db="EMBL/GenBank/DDBJ databases">
        <authorList>
            <person name="Murdoch R.W."/>
            <person name="Fathepure B."/>
        </authorList>
    </citation>
    <scope>NUCLEOTIDE SEQUENCE</scope>
</reference>
<organism evidence="1">
    <name type="scientific">uncultured organism</name>
    <dbReference type="NCBI Taxonomy" id="155900"/>
    <lineage>
        <taxon>unclassified sequences</taxon>
        <taxon>environmental samples</taxon>
    </lineage>
</organism>
<sequence length="255" mass="26628">MSTMRNRRWIPVVVAVMLTALLAGCASYGEQRVAPIPMPASQADSVTVNGATLLARAYLDPDTAEEAFGFDIRGAGLLPVQFVVDNTTTGEVRIDDDKMLLIDREGNAWPVLSADQALERVRTRVEQGEAIRSGARSSLLTALAGAIAGAAIGVVSGDDVVNTAGKGAAVGAAAGALGGGVSGYANVGKDIRRDLAERSMRDRVIQPGELAYGFMFFPGAKEAQSVERLRLSVVVDGERQTLQLPVSTVTAGGNE</sequence>
<dbReference type="EMBL" id="MN079176">
    <property type="protein sequence ID" value="QEA06843.1"/>
    <property type="molecule type" value="Genomic_DNA"/>
</dbReference>
<gene>
    <name evidence="1" type="ORF">KBTEX_03184</name>
</gene>
<evidence type="ECO:0008006" key="2">
    <source>
        <dbReference type="Google" id="ProtNLM"/>
    </source>
</evidence>
<protein>
    <recommendedName>
        <fullName evidence="2">Lipoprotein</fullName>
    </recommendedName>
</protein>
<dbReference type="PROSITE" id="PS51257">
    <property type="entry name" value="PROKAR_LIPOPROTEIN"/>
    <property type="match status" value="1"/>
</dbReference>
<accession>A0A5B8RFQ0</accession>
<proteinExistence type="predicted"/>
<dbReference type="AlphaFoldDB" id="A0A5B8RFQ0"/>